<name>A0A2T9YYN4_9FUNG</name>
<dbReference type="Proteomes" id="UP000245383">
    <property type="component" value="Unassembled WGS sequence"/>
</dbReference>
<proteinExistence type="predicted"/>
<dbReference type="EMBL" id="MBFR01000012">
    <property type="protein sequence ID" value="PVU97453.1"/>
    <property type="molecule type" value="Genomic_DNA"/>
</dbReference>
<organism evidence="1 2">
    <name type="scientific">Smittium simulii</name>
    <dbReference type="NCBI Taxonomy" id="133385"/>
    <lineage>
        <taxon>Eukaryota</taxon>
        <taxon>Fungi</taxon>
        <taxon>Fungi incertae sedis</taxon>
        <taxon>Zoopagomycota</taxon>
        <taxon>Kickxellomycotina</taxon>
        <taxon>Harpellomycetes</taxon>
        <taxon>Harpellales</taxon>
        <taxon>Legeriomycetaceae</taxon>
        <taxon>Smittium</taxon>
    </lineage>
</organism>
<dbReference type="STRING" id="133385.A0A2T9YYN4"/>
<keyword evidence="2" id="KW-1185">Reference proteome</keyword>
<reference evidence="1 2" key="1">
    <citation type="journal article" date="2018" name="MBio">
        <title>Comparative Genomics Reveals the Core Gene Toolbox for the Fungus-Insect Symbiosis.</title>
        <authorList>
            <person name="Wang Y."/>
            <person name="Stata M."/>
            <person name="Wang W."/>
            <person name="Stajich J.E."/>
            <person name="White M.M."/>
            <person name="Moncalvo J.M."/>
        </authorList>
    </citation>
    <scope>NUCLEOTIDE SEQUENCE [LARGE SCALE GENOMIC DNA]</scope>
    <source>
        <strain evidence="1 2">SWE-8-4</strain>
    </source>
</reference>
<evidence type="ECO:0000313" key="1">
    <source>
        <dbReference type="EMBL" id="PVU97453.1"/>
    </source>
</evidence>
<dbReference type="OrthoDB" id="2400069at2759"/>
<gene>
    <name evidence="1" type="ORF">BB561_000564</name>
</gene>
<accession>A0A2T9YYN4</accession>
<evidence type="ECO:0000313" key="2">
    <source>
        <dbReference type="Proteomes" id="UP000245383"/>
    </source>
</evidence>
<sequence>MEPDNKSNQKEFFKTLNKSSIKTFVKSSIDIIPILKTFTVKELLRSSNTHRIGDLRTYVTKNALHLMIIVLKEKRKKQPVERPCQIAAYLNSIMYTVKNIMNISPDLHQNHA</sequence>
<comment type="caution">
    <text evidence="1">The sequence shown here is derived from an EMBL/GenBank/DDBJ whole genome shotgun (WGS) entry which is preliminary data.</text>
</comment>
<dbReference type="AlphaFoldDB" id="A0A2T9YYN4"/>
<protein>
    <submittedName>
        <fullName evidence="1">Uncharacterized protein</fullName>
    </submittedName>
</protein>